<dbReference type="GO" id="GO:0050660">
    <property type="term" value="F:flavin adenine dinucleotide binding"/>
    <property type="evidence" value="ECO:0007669"/>
    <property type="project" value="TreeGrafter"/>
</dbReference>
<dbReference type="Proteomes" id="UP000823631">
    <property type="component" value="Unassembled WGS sequence"/>
</dbReference>
<feature type="active site" description="Proton acceptor" evidence="4">
    <location>
        <position position="447"/>
    </location>
</feature>
<dbReference type="EMBL" id="JADINH010000095">
    <property type="protein sequence ID" value="MBO8415607.1"/>
    <property type="molecule type" value="Genomic_DNA"/>
</dbReference>
<dbReference type="SUPFAM" id="SSF55424">
    <property type="entry name" value="FAD/NAD-linked reductases, dimerisation (C-terminal) domain"/>
    <property type="match status" value="1"/>
</dbReference>
<dbReference type="InterPro" id="IPR036188">
    <property type="entry name" value="FAD/NAD-bd_sf"/>
</dbReference>
<sequence>METKHLDCDVLVIGAGSAGIEAYQAASSAGAYCILAERGPLGTTAQRSGDVPTALLQAAGQCCMHLKDAQNFGLKHKLSTGFDNSEVLNAMRQVRARSTNDILSFIYKIPETQRIIGQVRFLDPNRVTVNEETMISFKCAVIATGASPAIPYELGRLGGIKTSNDFFEQDRLPKSLAIFGSGLIGLSLGQALSNLGVEVTVFGDGRIWKLTDEQVTAVARELLQHEFSFEVSSELTAIEKVGESYGIYYLDESRYENFLVADQVLAAGIRIPNLDELNLRALGLSYNEHGLINMNYETMQTEMPHIFAAGDAAQNSMSTARARREGSLAGLNAARFPNLKESAVPCEAAMTFTSPGLAVVGMSLDEMKSRARQGHHFVAAEVRLDDGRYRIIRREGGIIRLYCDEETHLPLGAEICAEGADHLAHFLTLAMRQKLTVEDLASFDFYHPSLEEAVGRVSLSALKALKRSGKKYYAG</sequence>
<dbReference type="PANTHER" id="PTHR43014:SF4">
    <property type="entry name" value="PYRIDINE NUCLEOTIDE-DISULFIDE OXIDOREDUCTASE RCLA-RELATED"/>
    <property type="match status" value="1"/>
</dbReference>
<evidence type="ECO:0000259" key="6">
    <source>
        <dbReference type="Pfam" id="PF02852"/>
    </source>
</evidence>
<dbReference type="InterPro" id="IPR023753">
    <property type="entry name" value="FAD/NAD-binding_dom"/>
</dbReference>
<keyword evidence="5" id="KW-0547">Nucleotide-binding</keyword>
<dbReference type="Pfam" id="PF07992">
    <property type="entry name" value="Pyr_redox_2"/>
    <property type="match status" value="1"/>
</dbReference>
<gene>
    <name evidence="8" type="ORF">IAB19_04405</name>
</gene>
<dbReference type="PANTHER" id="PTHR43014">
    <property type="entry name" value="MERCURIC REDUCTASE"/>
    <property type="match status" value="1"/>
</dbReference>
<reference evidence="8" key="2">
    <citation type="journal article" date="2021" name="PeerJ">
        <title>Extensive microbial diversity within the chicken gut microbiome revealed by metagenomics and culture.</title>
        <authorList>
            <person name="Gilroy R."/>
            <person name="Ravi A."/>
            <person name="Getino M."/>
            <person name="Pursley I."/>
            <person name="Horton D.L."/>
            <person name="Alikhan N.F."/>
            <person name="Baker D."/>
            <person name="Gharbi K."/>
            <person name="Hall N."/>
            <person name="Watson M."/>
            <person name="Adriaenssens E.M."/>
            <person name="Foster-Nyarko E."/>
            <person name="Jarju S."/>
            <person name="Secka A."/>
            <person name="Antonio M."/>
            <person name="Oren A."/>
            <person name="Chaudhuri R.R."/>
            <person name="La Ragione R."/>
            <person name="Hildebrand F."/>
            <person name="Pallen M.J."/>
        </authorList>
    </citation>
    <scope>NUCLEOTIDE SEQUENCE</scope>
    <source>
        <strain evidence="8">17213</strain>
    </source>
</reference>
<dbReference type="GO" id="GO:0003955">
    <property type="term" value="F:NAD(P)H dehydrogenase (quinone) activity"/>
    <property type="evidence" value="ECO:0007669"/>
    <property type="project" value="TreeGrafter"/>
</dbReference>
<dbReference type="PRINTS" id="PR00368">
    <property type="entry name" value="FADPNR"/>
</dbReference>
<feature type="domain" description="FAD/NAD(P)-binding" evidence="7">
    <location>
        <begin position="9"/>
        <end position="326"/>
    </location>
</feature>
<dbReference type="AlphaFoldDB" id="A0A9D9DB21"/>
<comment type="caution">
    <text evidence="8">The sequence shown here is derived from an EMBL/GenBank/DDBJ whole genome shotgun (WGS) entry which is preliminary data.</text>
</comment>
<dbReference type="InterPro" id="IPR016156">
    <property type="entry name" value="FAD/NAD-linked_Rdtase_dimer_sf"/>
</dbReference>
<dbReference type="InterPro" id="IPR001100">
    <property type="entry name" value="Pyr_nuc-diS_OxRdtase"/>
</dbReference>
<evidence type="ECO:0000313" key="9">
    <source>
        <dbReference type="Proteomes" id="UP000823631"/>
    </source>
</evidence>
<proteinExistence type="inferred from homology"/>
<feature type="domain" description="Pyridine nucleotide-disulphide oxidoreductase dimerisation" evidence="6">
    <location>
        <begin position="349"/>
        <end position="455"/>
    </location>
</feature>
<evidence type="ECO:0000313" key="8">
    <source>
        <dbReference type="EMBL" id="MBO8415607.1"/>
    </source>
</evidence>
<evidence type="ECO:0000256" key="1">
    <source>
        <dbReference type="ARBA" id="ARBA00007532"/>
    </source>
</evidence>
<dbReference type="InterPro" id="IPR004099">
    <property type="entry name" value="Pyr_nucl-diS_OxRdtase_dimer"/>
</dbReference>
<protein>
    <submittedName>
        <fullName evidence="8">FAD-dependent oxidoreductase</fullName>
    </submittedName>
</protein>
<evidence type="ECO:0000256" key="5">
    <source>
        <dbReference type="PIRSR" id="PIRSR000350-3"/>
    </source>
</evidence>
<dbReference type="PRINTS" id="PR00411">
    <property type="entry name" value="PNDRDTASEI"/>
</dbReference>
<evidence type="ECO:0000259" key="7">
    <source>
        <dbReference type="Pfam" id="PF07992"/>
    </source>
</evidence>
<comment type="cofactor">
    <cofactor evidence="5">
        <name>FAD</name>
        <dbReference type="ChEBI" id="CHEBI:57692"/>
    </cofactor>
    <text evidence="5">Binds 1 FAD per subunit.</text>
</comment>
<organism evidence="8 9">
    <name type="scientific">Candidatus Avisuccinivibrio stercorigallinarum</name>
    <dbReference type="NCBI Taxonomy" id="2840704"/>
    <lineage>
        <taxon>Bacteria</taxon>
        <taxon>Pseudomonadati</taxon>
        <taxon>Pseudomonadota</taxon>
        <taxon>Gammaproteobacteria</taxon>
        <taxon>Aeromonadales</taxon>
        <taxon>Succinivibrionaceae</taxon>
        <taxon>Succinivibrionaceae incertae sedis</taxon>
        <taxon>Candidatus Avisuccinivibrio</taxon>
    </lineage>
</organism>
<dbReference type="Gene3D" id="3.30.390.30">
    <property type="match status" value="1"/>
</dbReference>
<evidence type="ECO:0000256" key="4">
    <source>
        <dbReference type="PIRSR" id="PIRSR000350-2"/>
    </source>
</evidence>
<keyword evidence="3 5" id="KW-0274">FAD</keyword>
<comment type="similarity">
    <text evidence="1">Belongs to the class-I pyridine nucleotide-disulfide oxidoreductase family.</text>
</comment>
<dbReference type="PIRSF" id="PIRSF000350">
    <property type="entry name" value="Mercury_reductase_MerA"/>
    <property type="match status" value="1"/>
</dbReference>
<accession>A0A9D9DB21</accession>
<dbReference type="Gene3D" id="3.50.50.60">
    <property type="entry name" value="FAD/NAD(P)-binding domain"/>
    <property type="match status" value="2"/>
</dbReference>
<dbReference type="Pfam" id="PF02852">
    <property type="entry name" value="Pyr_redox_dim"/>
    <property type="match status" value="1"/>
</dbReference>
<evidence type="ECO:0000256" key="3">
    <source>
        <dbReference type="ARBA" id="ARBA00022827"/>
    </source>
</evidence>
<reference evidence="8" key="1">
    <citation type="submission" date="2020-10" db="EMBL/GenBank/DDBJ databases">
        <authorList>
            <person name="Gilroy R."/>
        </authorList>
    </citation>
    <scope>NUCLEOTIDE SEQUENCE</scope>
    <source>
        <strain evidence="8">17213</strain>
    </source>
</reference>
<feature type="binding site" evidence="5">
    <location>
        <position position="311"/>
    </location>
    <ligand>
        <name>FAD</name>
        <dbReference type="ChEBI" id="CHEBI:57692"/>
    </ligand>
</feature>
<evidence type="ECO:0000256" key="2">
    <source>
        <dbReference type="ARBA" id="ARBA00022630"/>
    </source>
</evidence>
<name>A0A9D9DB21_9GAMM</name>
<keyword evidence="2" id="KW-0285">Flavoprotein</keyword>
<dbReference type="SUPFAM" id="SSF51905">
    <property type="entry name" value="FAD/NAD(P)-binding domain"/>
    <property type="match status" value="1"/>
</dbReference>